<dbReference type="Gene3D" id="3.30.450.20">
    <property type="entry name" value="PAS domain"/>
    <property type="match status" value="2"/>
</dbReference>
<dbReference type="InterPro" id="IPR003594">
    <property type="entry name" value="HATPase_dom"/>
</dbReference>
<feature type="modified residue" description="4-aspartylphosphate" evidence="12">
    <location>
        <position position="666"/>
    </location>
</feature>
<gene>
    <name evidence="16" type="ORF">HNQ60_004980</name>
</gene>
<dbReference type="CDD" id="cd16919">
    <property type="entry name" value="HATPase_CckA-like"/>
    <property type="match status" value="1"/>
</dbReference>
<evidence type="ECO:0000259" key="15">
    <source>
        <dbReference type="PROSITE" id="PS50110"/>
    </source>
</evidence>
<evidence type="ECO:0000256" key="12">
    <source>
        <dbReference type="PROSITE-ProRule" id="PRU00169"/>
    </source>
</evidence>
<dbReference type="Pfam" id="PF13185">
    <property type="entry name" value="GAF_2"/>
    <property type="match status" value="1"/>
</dbReference>
<keyword evidence="8 16" id="KW-0418">Kinase</keyword>
<dbReference type="InterPro" id="IPR035965">
    <property type="entry name" value="PAS-like_dom_sf"/>
</dbReference>
<comment type="catalytic activity">
    <reaction evidence="1">
        <text>ATP + protein L-histidine = ADP + protein N-phospho-L-histidine.</text>
        <dbReference type="EC" id="2.7.13.3"/>
    </reaction>
</comment>
<dbReference type="InterPro" id="IPR013655">
    <property type="entry name" value="PAS_fold_3"/>
</dbReference>
<feature type="coiled-coil region" evidence="13">
    <location>
        <begin position="1057"/>
        <end position="1084"/>
    </location>
</feature>
<evidence type="ECO:0000256" key="9">
    <source>
        <dbReference type="ARBA" id="ARBA00022840"/>
    </source>
</evidence>
<dbReference type="Gene3D" id="3.40.50.2300">
    <property type="match status" value="2"/>
</dbReference>
<dbReference type="SUPFAM" id="SSF55781">
    <property type="entry name" value="GAF domain-like"/>
    <property type="match status" value="2"/>
</dbReference>
<dbReference type="GO" id="GO:0005524">
    <property type="term" value="F:ATP binding"/>
    <property type="evidence" value="ECO:0007669"/>
    <property type="project" value="UniProtKB-KW"/>
</dbReference>
<dbReference type="PANTHER" id="PTHR43547:SF2">
    <property type="entry name" value="HYBRID SIGNAL TRANSDUCTION HISTIDINE KINASE C"/>
    <property type="match status" value="1"/>
</dbReference>
<dbReference type="InterPro" id="IPR003661">
    <property type="entry name" value="HisK_dim/P_dom"/>
</dbReference>
<dbReference type="SMART" id="SM00388">
    <property type="entry name" value="HisKA"/>
    <property type="match status" value="2"/>
</dbReference>
<evidence type="ECO:0000313" key="17">
    <source>
        <dbReference type="Proteomes" id="UP000588068"/>
    </source>
</evidence>
<keyword evidence="5 12" id="KW-0597">Phosphoprotein</keyword>
<dbReference type="CDD" id="cd16922">
    <property type="entry name" value="HATPase_EvgS-ArcB-TorS-like"/>
    <property type="match status" value="1"/>
</dbReference>
<dbReference type="GO" id="GO:0000155">
    <property type="term" value="F:phosphorelay sensor kinase activity"/>
    <property type="evidence" value="ECO:0007669"/>
    <property type="project" value="InterPro"/>
</dbReference>
<dbReference type="CDD" id="cd17574">
    <property type="entry name" value="REC_OmpR"/>
    <property type="match status" value="1"/>
</dbReference>
<evidence type="ECO:0000256" key="11">
    <source>
        <dbReference type="ARBA" id="ARBA00023136"/>
    </source>
</evidence>
<dbReference type="Gene3D" id="1.10.287.130">
    <property type="match status" value="2"/>
</dbReference>
<dbReference type="PROSITE" id="PS50109">
    <property type="entry name" value="HIS_KIN"/>
    <property type="match status" value="2"/>
</dbReference>
<evidence type="ECO:0000313" key="16">
    <source>
        <dbReference type="EMBL" id="MBB6096089.1"/>
    </source>
</evidence>
<dbReference type="Gene3D" id="3.30.565.10">
    <property type="entry name" value="Histidine kinase-like ATPase, C-terminal domain"/>
    <property type="match status" value="2"/>
</dbReference>
<dbReference type="Pfam" id="PF08447">
    <property type="entry name" value="PAS_3"/>
    <property type="match status" value="1"/>
</dbReference>
<dbReference type="Gene3D" id="3.30.450.40">
    <property type="match status" value="1"/>
</dbReference>
<organism evidence="16 17">
    <name type="scientific">Povalibacter uvarum</name>
    <dbReference type="NCBI Taxonomy" id="732238"/>
    <lineage>
        <taxon>Bacteria</taxon>
        <taxon>Pseudomonadati</taxon>
        <taxon>Pseudomonadota</taxon>
        <taxon>Gammaproteobacteria</taxon>
        <taxon>Steroidobacterales</taxon>
        <taxon>Steroidobacteraceae</taxon>
        <taxon>Povalibacter</taxon>
    </lineage>
</organism>
<feature type="domain" description="Histidine kinase" evidence="14">
    <location>
        <begin position="1118"/>
        <end position="1342"/>
    </location>
</feature>
<feature type="domain" description="Histidine kinase" evidence="14">
    <location>
        <begin position="348"/>
        <end position="565"/>
    </location>
</feature>
<dbReference type="Pfam" id="PF02518">
    <property type="entry name" value="HATPase_c"/>
    <property type="match status" value="2"/>
</dbReference>
<sequence>MASARAGLFIGTGPMAIHMRNRDWESTPLGPPEKWPHSLQSMVRTLLTSRYQMWMGWGPELAFFYNDAYSPTLGVKHPWALGQPAATVWKEIWGDVGPLVRHVMTTGEATYNEGMLLFLERSGFPEETYHTFSYSPLFDDGGNIAGMFCVVVEETERILAERRLATLSKLSANTAGIGSEAQFFEAVARQLDDNLRDLPFTLTYAIDEGRETARLVAASGIDASHPIAIPSLTLATSPWSVHGMQGGSVLTTNLDRLYSSLPMGAWKKPATDALVVPIGQRTGNEPAGFFIAGLNPYRPLDASYRNFIELTASQVGAGLAGVRALEQERKRAEALAEIDRAKTTFFSNVSHEFRTPLTLMMGPLESLLAQQTSSEVHSQAELAHRNCMRLLRLVNNLLEFSRIEAGRVSADYEPIDLGEFSSEIASSFRSAIERAGLTLRIEAARLVQPVYVDRDMWEKVLLNLLSNALKYTLEGGITLTIGVSVDGRRAELRVADTGIGIPEAELPRLFERFHRVEGAQGRSFEGTGIGLALVQELLKLHGGDISVASEPGQGSVFTVSLPFGSDHLPAARIRESSAQPAKVKAAPFIEEALRWLPAATRPLEAAANQTTIGTGKRVLFADDNADMREYVGRLLVNQGYDVETAGDGEEALEVARAGRFDLIVSDVMMPRLDGFGLLRAIRSEQPIADTPLILLSARAGNEATVEGLNAGADDYLIKPFTASELIARINTNVQMAKIRREAARAVMLSEQRFLMSQERLGRALSTGRIAVYEWNLDEDRLRIHGALAEAFGVSAAVASDGLPLQRFVDGIHPDDRERVMKQVQRNVGQNEPFDTEYRLLGGGQNRTVLSRGRVATLAGGERSFVGVLIDLTQEKEAEQRLRANEEMLLEQTRALQILNRVATLITGEKDIGRVVQAITDAGVELIGAQFGAFFYNVLDKAGDYYMLYTLSGAAPEAFSKFPMPRKTAVFGPTFDGTGIVRSDDITIDPRYGHNTPHRGMPPGHLPVRSYLAVPVRSAGGEVLGGLFFGHAKTKQFSPRAEELIIGLASTAAVAMDNARLIEAVQRELDQRRKAEADLQTLNATLEQRVLDEVAERTKAEEALRQAQKMEAVGQLTGGVAHDFNNLLTVIIGGLDTIRRSKPGDDARVKRAADMSLQGAQRAAHLTSRLLAFSRRQPLDPRPLDLNIMVRDMTELLHRSLGENIELEGILAPRLWVSEVDQNQLESAIINLAVNARDAMTEGGKLTIETANTTLDEKYAATDAEVIPGQYVMVAVSDTGTGMTPDVLARAFEPFFTTKEVGRGTGLGLSMVYGFVKQSGGHVTIYSEVGEGTTVKLYFPRYQGGTTAREVPTPTPVPSASDEEVVLVVEDNEEVRSYSVMILTELGYGVLEARDAESAIAILESAPRVDLLFTDVVLPGKTGRVLADLARERWPNLPVLYTTGYSRNAIVHHGRLDPGVHLITKPFTFEELGKRVRDLLDK</sequence>
<evidence type="ECO:0000256" key="2">
    <source>
        <dbReference type="ARBA" id="ARBA00004236"/>
    </source>
</evidence>
<dbReference type="PRINTS" id="PR00344">
    <property type="entry name" value="BCTRLSENSOR"/>
</dbReference>
<dbReference type="Proteomes" id="UP000588068">
    <property type="component" value="Unassembled WGS sequence"/>
</dbReference>
<evidence type="ECO:0000256" key="3">
    <source>
        <dbReference type="ARBA" id="ARBA00012438"/>
    </source>
</evidence>
<reference evidence="16 17" key="1">
    <citation type="submission" date="2020-08" db="EMBL/GenBank/DDBJ databases">
        <title>Genomic Encyclopedia of Type Strains, Phase IV (KMG-IV): sequencing the most valuable type-strain genomes for metagenomic binning, comparative biology and taxonomic classification.</title>
        <authorList>
            <person name="Goeker M."/>
        </authorList>
    </citation>
    <scope>NUCLEOTIDE SEQUENCE [LARGE SCALE GENOMIC DNA]</scope>
    <source>
        <strain evidence="16 17">DSM 26723</strain>
    </source>
</reference>
<evidence type="ECO:0000256" key="8">
    <source>
        <dbReference type="ARBA" id="ARBA00022777"/>
    </source>
</evidence>
<dbReference type="InterPro" id="IPR036890">
    <property type="entry name" value="HATPase_C_sf"/>
</dbReference>
<dbReference type="SMART" id="SM00387">
    <property type="entry name" value="HATPase_c"/>
    <property type="match status" value="2"/>
</dbReference>
<dbReference type="FunFam" id="1.10.287.130:FF:000045">
    <property type="entry name" value="Two-component system sensor histidine kinase/response regulator"/>
    <property type="match status" value="1"/>
</dbReference>
<dbReference type="FunFam" id="3.30.565.10:FF:000023">
    <property type="entry name" value="PAS domain-containing sensor histidine kinase"/>
    <property type="match status" value="1"/>
</dbReference>
<dbReference type="GO" id="GO:0003677">
    <property type="term" value="F:DNA binding"/>
    <property type="evidence" value="ECO:0007669"/>
    <property type="project" value="UniProtKB-KW"/>
</dbReference>
<evidence type="ECO:0000256" key="7">
    <source>
        <dbReference type="ARBA" id="ARBA00022741"/>
    </source>
</evidence>
<dbReference type="InterPro" id="IPR029016">
    <property type="entry name" value="GAF-like_dom_sf"/>
</dbReference>
<evidence type="ECO:0000259" key="14">
    <source>
        <dbReference type="PROSITE" id="PS50109"/>
    </source>
</evidence>
<dbReference type="InterPro" id="IPR004358">
    <property type="entry name" value="Sig_transdc_His_kin-like_C"/>
</dbReference>
<dbReference type="SMART" id="SM00448">
    <property type="entry name" value="REC"/>
    <property type="match status" value="2"/>
</dbReference>
<evidence type="ECO:0000256" key="13">
    <source>
        <dbReference type="SAM" id="Coils"/>
    </source>
</evidence>
<dbReference type="EC" id="2.7.13.3" evidence="3"/>
<dbReference type="CDD" id="cd18161">
    <property type="entry name" value="REC_hyHK_blue-like"/>
    <property type="match status" value="1"/>
</dbReference>
<keyword evidence="11" id="KW-0472">Membrane</keyword>
<dbReference type="PROSITE" id="PS50110">
    <property type="entry name" value="RESPONSE_REGULATORY"/>
    <property type="match status" value="2"/>
</dbReference>
<keyword evidence="10" id="KW-0902">Two-component regulatory system</keyword>
<name>A0A841HV06_9GAMM</name>
<dbReference type="InterPro" id="IPR000014">
    <property type="entry name" value="PAS"/>
</dbReference>
<evidence type="ECO:0000256" key="10">
    <source>
        <dbReference type="ARBA" id="ARBA00023012"/>
    </source>
</evidence>
<evidence type="ECO:0000256" key="5">
    <source>
        <dbReference type="ARBA" id="ARBA00022553"/>
    </source>
</evidence>
<dbReference type="InterPro" id="IPR003018">
    <property type="entry name" value="GAF"/>
</dbReference>
<comment type="caution">
    <text evidence="16">The sequence shown here is derived from an EMBL/GenBank/DDBJ whole genome shotgun (WGS) entry which is preliminary data.</text>
</comment>
<dbReference type="GO" id="GO:0005886">
    <property type="term" value="C:plasma membrane"/>
    <property type="evidence" value="ECO:0007669"/>
    <property type="project" value="UniProtKB-SubCell"/>
</dbReference>
<feature type="modified residue" description="4-aspartylphosphate" evidence="12">
    <location>
        <position position="1414"/>
    </location>
</feature>
<dbReference type="InterPro" id="IPR005467">
    <property type="entry name" value="His_kinase_dom"/>
</dbReference>
<keyword evidence="17" id="KW-1185">Reference proteome</keyword>
<keyword evidence="13" id="KW-0175">Coiled coil</keyword>
<dbReference type="InterPro" id="IPR036097">
    <property type="entry name" value="HisK_dim/P_sf"/>
</dbReference>
<dbReference type="SUPFAM" id="SSF55874">
    <property type="entry name" value="ATPase domain of HSP90 chaperone/DNA topoisomerase II/histidine kinase"/>
    <property type="match status" value="2"/>
</dbReference>
<proteinExistence type="predicted"/>
<dbReference type="SUPFAM" id="SSF55785">
    <property type="entry name" value="PYP-like sensor domain (PAS domain)"/>
    <property type="match status" value="2"/>
</dbReference>
<dbReference type="Pfam" id="PF00512">
    <property type="entry name" value="HisKA"/>
    <property type="match status" value="2"/>
</dbReference>
<evidence type="ECO:0000256" key="1">
    <source>
        <dbReference type="ARBA" id="ARBA00000085"/>
    </source>
</evidence>
<keyword evidence="16" id="KW-0238">DNA-binding</keyword>
<keyword evidence="9" id="KW-0067">ATP-binding</keyword>
<dbReference type="RefSeq" id="WP_184335462.1">
    <property type="nucleotide sequence ID" value="NZ_JACHHZ010000006.1"/>
</dbReference>
<dbReference type="Pfam" id="PF00072">
    <property type="entry name" value="Response_reg"/>
    <property type="match status" value="2"/>
</dbReference>
<keyword evidence="6" id="KW-0808">Transferase</keyword>
<dbReference type="InterPro" id="IPR001789">
    <property type="entry name" value="Sig_transdc_resp-reg_receiver"/>
</dbReference>
<evidence type="ECO:0000256" key="4">
    <source>
        <dbReference type="ARBA" id="ARBA00022475"/>
    </source>
</evidence>
<dbReference type="CDD" id="cd00130">
    <property type="entry name" value="PAS"/>
    <property type="match status" value="1"/>
</dbReference>
<dbReference type="PANTHER" id="PTHR43547">
    <property type="entry name" value="TWO-COMPONENT HISTIDINE KINASE"/>
    <property type="match status" value="1"/>
</dbReference>
<keyword evidence="7" id="KW-0547">Nucleotide-binding</keyword>
<accession>A0A841HV06</accession>
<evidence type="ECO:0000256" key="6">
    <source>
        <dbReference type="ARBA" id="ARBA00022679"/>
    </source>
</evidence>
<keyword evidence="4" id="KW-1003">Cell membrane</keyword>
<comment type="subcellular location">
    <subcellularLocation>
        <location evidence="2">Cell membrane</location>
    </subcellularLocation>
</comment>
<dbReference type="CDD" id="cd00082">
    <property type="entry name" value="HisKA"/>
    <property type="match status" value="2"/>
</dbReference>
<protein>
    <recommendedName>
        <fullName evidence="3">histidine kinase</fullName>
        <ecNumber evidence="3">2.7.13.3</ecNumber>
    </recommendedName>
</protein>
<dbReference type="InterPro" id="IPR011006">
    <property type="entry name" value="CheY-like_superfamily"/>
</dbReference>
<dbReference type="SUPFAM" id="SSF52172">
    <property type="entry name" value="CheY-like"/>
    <property type="match status" value="2"/>
</dbReference>
<feature type="domain" description="Response regulatory" evidence="15">
    <location>
        <begin position="617"/>
        <end position="733"/>
    </location>
</feature>
<dbReference type="SMART" id="SM00065">
    <property type="entry name" value="GAF"/>
    <property type="match status" value="1"/>
</dbReference>
<dbReference type="EMBL" id="JACHHZ010000006">
    <property type="protein sequence ID" value="MBB6096089.1"/>
    <property type="molecule type" value="Genomic_DNA"/>
</dbReference>
<dbReference type="SUPFAM" id="SSF47384">
    <property type="entry name" value="Homodimeric domain of signal transducing histidine kinase"/>
    <property type="match status" value="2"/>
</dbReference>
<feature type="domain" description="Response regulatory" evidence="15">
    <location>
        <begin position="1364"/>
        <end position="1479"/>
    </location>
</feature>